<accession>A0ABD5M895</accession>
<protein>
    <submittedName>
        <fullName evidence="3">AbrB/MazE/SpoVT family DNA-binding domain-containing protein</fullName>
    </submittedName>
</protein>
<dbReference type="SMART" id="SM00966">
    <property type="entry name" value="SpoVT_AbrB"/>
    <property type="match status" value="1"/>
</dbReference>
<evidence type="ECO:0000256" key="1">
    <source>
        <dbReference type="SAM" id="MobiDB-lite"/>
    </source>
</evidence>
<keyword evidence="3" id="KW-0238">DNA-binding</keyword>
<dbReference type="RefSeq" id="WP_372387428.1">
    <property type="nucleotide sequence ID" value="NZ_JBGNYA010000001.1"/>
</dbReference>
<dbReference type="InterPro" id="IPR038078">
    <property type="entry name" value="PhoU-like_sf"/>
</dbReference>
<proteinExistence type="predicted"/>
<dbReference type="Proteomes" id="UP001570511">
    <property type="component" value="Unassembled WGS sequence"/>
</dbReference>
<comment type="caution">
    <text evidence="3">The sequence shown here is derived from an EMBL/GenBank/DDBJ whole genome shotgun (WGS) entry which is preliminary data.</text>
</comment>
<feature type="domain" description="SpoVT-AbrB" evidence="2">
    <location>
        <begin position="8"/>
        <end position="54"/>
    </location>
</feature>
<dbReference type="GO" id="GO:0003677">
    <property type="term" value="F:DNA binding"/>
    <property type="evidence" value="ECO:0007669"/>
    <property type="project" value="UniProtKB-KW"/>
</dbReference>
<keyword evidence="4" id="KW-1185">Reference proteome</keyword>
<sequence length="359" mass="39062">METRKIQRVSNGTYTVSLPREWATEQGLSAGDVVQLHAHLDGPLTIQPATDDLSRLELPIAEESRTQVTRLLRAAYTAGALDVDVVAADGLDDDQRTALRSTVRALSGVTIAEESDTTVAVRNVLDSEQVSIRQSVRHLRFVALSHHREATAALCDPEIDAGPATDDARADRLSAVVERYFVRSLSRLDEVDRLGEGRPDLFCFFQLADDLRRIAACADRIATVAADFDSPSDPDADPDRTDTRVAAFETVAEDAREAVETAVDTVFDPDTDAVWNVLERRDAVRTTVDDLGRRLFEAPDGEYRLARALPAIRETADCAASIASIGLRRTLQQRSLGSAGLHDSDSAGTDPPVPSETDD</sequence>
<reference evidence="3 4" key="1">
    <citation type="submission" date="2024-08" db="EMBL/GenBank/DDBJ databases">
        <title>Halobellus sp. MBLA0158 whole genome sequence.</title>
        <authorList>
            <person name="Hwang C.Y."/>
            <person name="Cho E.-S."/>
            <person name="Seo M.-J."/>
        </authorList>
    </citation>
    <scope>NUCLEOTIDE SEQUENCE [LARGE SCALE GENOMIC DNA]</scope>
    <source>
        <strain evidence="3 4">MBLA0158</strain>
    </source>
</reference>
<name>A0ABD5M895_9EURY</name>
<dbReference type="AlphaFoldDB" id="A0ABD5M895"/>
<dbReference type="EMBL" id="JBGNYA010000001">
    <property type="protein sequence ID" value="MFA1610123.1"/>
    <property type="molecule type" value="Genomic_DNA"/>
</dbReference>
<gene>
    <name evidence="3" type="ORF">OS889_03760</name>
</gene>
<dbReference type="InterPro" id="IPR007159">
    <property type="entry name" value="SpoVT-AbrB_dom"/>
</dbReference>
<evidence type="ECO:0000259" key="2">
    <source>
        <dbReference type="SMART" id="SM00966"/>
    </source>
</evidence>
<dbReference type="Gene3D" id="1.20.58.220">
    <property type="entry name" value="Phosphate transport system protein phou homolog 2, domain 2"/>
    <property type="match status" value="1"/>
</dbReference>
<dbReference type="SUPFAM" id="SSF109755">
    <property type="entry name" value="PhoU-like"/>
    <property type="match status" value="1"/>
</dbReference>
<evidence type="ECO:0000313" key="4">
    <source>
        <dbReference type="Proteomes" id="UP001570511"/>
    </source>
</evidence>
<organism evidence="3 4">
    <name type="scientific">Halobellus rubicundus</name>
    <dbReference type="NCBI Taxonomy" id="2996466"/>
    <lineage>
        <taxon>Archaea</taxon>
        <taxon>Methanobacteriati</taxon>
        <taxon>Methanobacteriota</taxon>
        <taxon>Stenosarchaea group</taxon>
        <taxon>Halobacteria</taxon>
        <taxon>Halobacteriales</taxon>
        <taxon>Haloferacaceae</taxon>
        <taxon>Halobellus</taxon>
    </lineage>
</organism>
<evidence type="ECO:0000313" key="3">
    <source>
        <dbReference type="EMBL" id="MFA1610123.1"/>
    </source>
</evidence>
<feature type="region of interest" description="Disordered" evidence="1">
    <location>
        <begin position="334"/>
        <end position="359"/>
    </location>
</feature>